<evidence type="ECO:0000313" key="3">
    <source>
        <dbReference type="EMBL" id="ARJ06079.1"/>
    </source>
</evidence>
<keyword evidence="4" id="KW-1185">Reference proteome</keyword>
<dbReference type="Proteomes" id="UP000192775">
    <property type="component" value="Chromosome"/>
</dbReference>
<feature type="signal peptide" evidence="1">
    <location>
        <begin position="1"/>
        <end position="26"/>
    </location>
</feature>
<evidence type="ECO:0000313" key="4">
    <source>
        <dbReference type="Proteomes" id="UP000192775"/>
    </source>
</evidence>
<protein>
    <recommendedName>
        <fullName evidence="2">MSP domain-containing protein</fullName>
    </recommendedName>
</protein>
<dbReference type="PROSITE" id="PS50202">
    <property type="entry name" value="MSP"/>
    <property type="match status" value="1"/>
</dbReference>
<dbReference type="STRING" id="1619308.B5808_13255"/>
<keyword evidence="1" id="KW-0732">Signal</keyword>
<reference evidence="3 4" key="1">
    <citation type="submission" date="2017-04" db="EMBL/GenBank/DDBJ databases">
        <authorList>
            <person name="Afonso C.L."/>
            <person name="Miller P.J."/>
            <person name="Scott M.A."/>
            <person name="Spackman E."/>
            <person name="Goraichik I."/>
            <person name="Dimitrov K.M."/>
            <person name="Suarez D.L."/>
            <person name="Swayne D.E."/>
        </authorList>
    </citation>
    <scope>NUCLEOTIDE SEQUENCE [LARGE SCALE GENOMIC DNA]</scope>
    <source>
        <strain evidence="4">XA(T)</strain>
    </source>
</reference>
<name>A0A1X9LSG2_9MICO</name>
<dbReference type="InterPro" id="IPR000535">
    <property type="entry name" value="MSP_dom"/>
</dbReference>
<feature type="chain" id="PRO_5013185981" description="MSP domain-containing protein" evidence="1">
    <location>
        <begin position="27"/>
        <end position="141"/>
    </location>
</feature>
<organism evidence="3 4">
    <name type="scientific">Cnuibacter physcomitrellae</name>
    <dbReference type="NCBI Taxonomy" id="1619308"/>
    <lineage>
        <taxon>Bacteria</taxon>
        <taxon>Bacillati</taxon>
        <taxon>Actinomycetota</taxon>
        <taxon>Actinomycetes</taxon>
        <taxon>Micrococcales</taxon>
        <taxon>Microbacteriaceae</taxon>
        <taxon>Cnuibacter</taxon>
    </lineage>
</organism>
<dbReference type="KEGG" id="cphy:B5808_13255"/>
<evidence type="ECO:0000259" key="2">
    <source>
        <dbReference type="PROSITE" id="PS50202"/>
    </source>
</evidence>
<sequence>MSHHRRPALRLAVAAALLLAASGGLAACSSSSSTPAPSPTSSASSSAGVVAPIIVAVSDVDGTTVEVPLGNALVLTSDTEPLADWTAEVSDPSVLRFEPGSSSGSAQFNPGFEALATGSTEVTMSNSSTGTTVTFTVDVTS</sequence>
<dbReference type="AlphaFoldDB" id="A0A1X9LSG2"/>
<dbReference type="RefSeq" id="WP_085020217.1">
    <property type="nucleotide sequence ID" value="NZ_BMHD01000001.1"/>
</dbReference>
<accession>A0A1X9LSG2</accession>
<proteinExistence type="predicted"/>
<gene>
    <name evidence="3" type="ORF">B5808_13255</name>
</gene>
<evidence type="ECO:0000256" key="1">
    <source>
        <dbReference type="SAM" id="SignalP"/>
    </source>
</evidence>
<dbReference type="PROSITE" id="PS51257">
    <property type="entry name" value="PROKAR_LIPOPROTEIN"/>
    <property type="match status" value="1"/>
</dbReference>
<dbReference type="EMBL" id="CP020715">
    <property type="protein sequence ID" value="ARJ06079.1"/>
    <property type="molecule type" value="Genomic_DNA"/>
</dbReference>
<feature type="domain" description="MSP" evidence="2">
    <location>
        <begin position="94"/>
        <end position="141"/>
    </location>
</feature>